<geneLocation type="plasmid" evidence="2 3">
    <name>pBWB403</name>
</geneLocation>
<evidence type="ECO:0000256" key="1">
    <source>
        <dbReference type="SAM" id="MobiDB-lite"/>
    </source>
</evidence>
<dbReference type="EMBL" id="CP000906">
    <property type="protein sequence ID" value="ABY46832.1"/>
    <property type="molecule type" value="Genomic_DNA"/>
</dbReference>
<evidence type="ECO:0008006" key="4">
    <source>
        <dbReference type="Google" id="ProtNLM"/>
    </source>
</evidence>
<proteinExistence type="predicted"/>
<sequence length="391" mass="42953">MTVVTEKVYNEDLVGKKESVVDEFLLLNPLQTPMLSLVGFGQAVTAVEHIWFEDEMFAQESTATKEATATATEIEVADSEAFRKLQVVRAGDELILVVSVAGNKLTVARGYADTTAEAIAEGDVIEVMFVEGSEGADARDSRYKPRKRVSNITQIFDESVELTGTAMAVAQYGVNNEYEKEKQKKQLELALALEKAVINGIRYEAGSKRMMRGIRSFIETNVIKAEGESVNDDMLINAFRSIFEKGGMNSGGNFKIIVGGTQKVAISQFGNAQIRLDRLDNGRGQVVDHYMSDFGAAEIVLNNNLRSDEILIVDSNRISIRPLTTREFSHEFLGKKGDYMKGMLVGEYTMEFLQEQAHARITGVGTAKPTVPPTEPETLKASARKATATAK</sequence>
<accession>A9VVL7</accession>
<dbReference type="KEGG" id="bwe:BcerKBAB4_5338"/>
<dbReference type="InterPro" id="IPR035198">
    <property type="entry name" value="SU10_MCP"/>
</dbReference>
<dbReference type="AlphaFoldDB" id="A9VVL7"/>
<evidence type="ECO:0000313" key="2">
    <source>
        <dbReference type="EMBL" id="ABY46832.1"/>
    </source>
</evidence>
<dbReference type="Proteomes" id="UP000002154">
    <property type="component" value="Plasmid pBWB403"/>
</dbReference>
<gene>
    <name evidence="2" type="ordered locus">BcerKBAB4_5338</name>
</gene>
<dbReference type="Pfam" id="PF17236">
    <property type="entry name" value="SU10_MCP"/>
    <property type="match status" value="1"/>
</dbReference>
<feature type="region of interest" description="Disordered" evidence="1">
    <location>
        <begin position="365"/>
        <end position="391"/>
    </location>
</feature>
<reference evidence="2 3" key="1">
    <citation type="journal article" date="2008" name="Chem. Biol. Interact.">
        <title>Extending the Bacillus cereus group genomics to putative food-borne pathogens of different toxicity.</title>
        <authorList>
            <person name="Lapidus A."/>
            <person name="Goltsman E."/>
            <person name="Auger S."/>
            <person name="Galleron N."/>
            <person name="Segurens B."/>
            <person name="Dossat C."/>
            <person name="Land M.L."/>
            <person name="Broussolle V."/>
            <person name="Brillard J."/>
            <person name="Guinebretiere M.H."/>
            <person name="Sanchis V."/>
            <person name="Nguen-The C."/>
            <person name="Lereclus D."/>
            <person name="Richardson P."/>
            <person name="Wincker P."/>
            <person name="Weissenbach J."/>
            <person name="Ehrlich S.D."/>
            <person name="Sorokin A."/>
        </authorList>
    </citation>
    <scope>NUCLEOTIDE SEQUENCE [LARGE SCALE GENOMIC DNA]</scope>
    <source>
        <strain evidence="2 3">KBAB4</strain>
        <plasmid evidence="2 3">pBWB403</plasmid>
    </source>
</reference>
<dbReference type="RefSeq" id="WP_012260069.1">
    <property type="nucleotide sequence ID" value="NC_010182.1"/>
</dbReference>
<name>A9VVL7_BACMK</name>
<dbReference type="HOGENOM" id="CLU_063846_0_0_9"/>
<evidence type="ECO:0000313" key="3">
    <source>
        <dbReference type="Proteomes" id="UP000002154"/>
    </source>
</evidence>
<protein>
    <recommendedName>
        <fullName evidence="4">Major capsid protein</fullName>
    </recommendedName>
</protein>
<feature type="compositionally biased region" description="Low complexity" evidence="1">
    <location>
        <begin position="379"/>
        <end position="391"/>
    </location>
</feature>
<organism evidence="2 3">
    <name type="scientific">Bacillus mycoides (strain KBAB4)</name>
    <name type="common">Bacillus weihenstephanensis</name>
    <dbReference type="NCBI Taxonomy" id="315730"/>
    <lineage>
        <taxon>Bacteria</taxon>
        <taxon>Bacillati</taxon>
        <taxon>Bacillota</taxon>
        <taxon>Bacilli</taxon>
        <taxon>Bacillales</taxon>
        <taxon>Bacillaceae</taxon>
        <taxon>Bacillus</taxon>
        <taxon>Bacillus cereus group</taxon>
    </lineage>
</organism>
<keyword evidence="2" id="KW-0614">Plasmid</keyword>